<evidence type="ECO:0000313" key="2">
    <source>
        <dbReference type="Proteomes" id="UP000662618"/>
    </source>
</evidence>
<evidence type="ECO:0000313" key="1">
    <source>
        <dbReference type="EMBL" id="CAD7815963.1"/>
    </source>
</evidence>
<dbReference type="Proteomes" id="UP000662618">
    <property type="component" value="Unassembled WGS sequence"/>
</dbReference>
<dbReference type="RefSeq" id="WP_162089273.1">
    <property type="nucleotide sequence ID" value="NZ_CAJIMS010000001.1"/>
</dbReference>
<dbReference type="AlphaFoldDB" id="A0A9N8QRS0"/>
<gene>
    <name evidence="1" type="ORF">CHRY9390_03073</name>
</gene>
<reference evidence="1" key="1">
    <citation type="submission" date="2020-12" db="EMBL/GenBank/DDBJ databases">
        <authorList>
            <person name="Rodrigo-Torres L."/>
            <person name="Arahal R. D."/>
            <person name="Lucena T."/>
        </authorList>
    </citation>
    <scope>NUCLEOTIDE SEQUENCE</scope>
    <source>
        <strain evidence="1">CECT 9390</strain>
    </source>
</reference>
<sequence>MIKKIITAAVIIFSISIYGQNNPFTRLLLDKVIIYDFEGGKGSENLHIIDNNGKLSETVKKKVILDQKTIETLSMKLESKQSYGAGTASCFVPHFGIVYYLKNKPVAHISVCMDCNRLISSKNIMAQNQGKTGSGKDSYYLLEGMSKSFRSFLNGLLKKYKFSHQVKNS</sequence>
<proteinExistence type="predicted"/>
<accession>A0A9N8QRS0</accession>
<keyword evidence="2" id="KW-1185">Reference proteome</keyword>
<organism evidence="1 2">
    <name type="scientific">Chryseobacterium aquaeductus</name>
    <dbReference type="NCBI Taxonomy" id="2675056"/>
    <lineage>
        <taxon>Bacteria</taxon>
        <taxon>Pseudomonadati</taxon>
        <taxon>Bacteroidota</taxon>
        <taxon>Flavobacteriia</taxon>
        <taxon>Flavobacteriales</taxon>
        <taxon>Weeksellaceae</taxon>
        <taxon>Chryseobacterium group</taxon>
        <taxon>Chryseobacterium</taxon>
    </lineage>
</organism>
<name>A0A9N8QRS0_9FLAO</name>
<protein>
    <submittedName>
        <fullName evidence="1">Uncharacterized protein</fullName>
    </submittedName>
</protein>
<dbReference type="EMBL" id="CAJIMS010000001">
    <property type="protein sequence ID" value="CAD7815963.1"/>
    <property type="molecule type" value="Genomic_DNA"/>
</dbReference>
<comment type="caution">
    <text evidence="1">The sequence shown here is derived from an EMBL/GenBank/DDBJ whole genome shotgun (WGS) entry which is preliminary data.</text>
</comment>